<protein>
    <submittedName>
        <fullName evidence="5">LuxR family quorum-sensing system transcriptional regulator CciR</fullName>
    </submittedName>
</protein>
<organism evidence="5 6">
    <name type="scientific">Brevundimonas variabilis</name>
    <dbReference type="NCBI Taxonomy" id="74312"/>
    <lineage>
        <taxon>Bacteria</taxon>
        <taxon>Pseudomonadati</taxon>
        <taxon>Pseudomonadota</taxon>
        <taxon>Alphaproteobacteria</taxon>
        <taxon>Caulobacterales</taxon>
        <taxon>Caulobacteraceae</taxon>
        <taxon>Brevundimonas</taxon>
    </lineage>
</organism>
<dbReference type="SMART" id="SM00421">
    <property type="entry name" value="HTH_LUXR"/>
    <property type="match status" value="1"/>
</dbReference>
<keyword evidence="6" id="KW-1185">Reference proteome</keyword>
<evidence type="ECO:0000256" key="2">
    <source>
        <dbReference type="ARBA" id="ARBA00023125"/>
    </source>
</evidence>
<dbReference type="InterPro" id="IPR016032">
    <property type="entry name" value="Sig_transdc_resp-reg_C-effctor"/>
</dbReference>
<proteinExistence type="predicted"/>
<dbReference type="Gene3D" id="1.10.10.10">
    <property type="entry name" value="Winged helix-like DNA-binding domain superfamily/Winged helix DNA-binding domain"/>
    <property type="match status" value="1"/>
</dbReference>
<dbReference type="PANTHER" id="PTHR44688:SF16">
    <property type="entry name" value="DNA-BINDING TRANSCRIPTIONAL ACTIVATOR DEVR_DOSR"/>
    <property type="match status" value="1"/>
</dbReference>
<dbReference type="PRINTS" id="PR00038">
    <property type="entry name" value="HTHLUXR"/>
</dbReference>
<keyword evidence="2" id="KW-0238">DNA-binding</keyword>
<evidence type="ECO:0000259" key="4">
    <source>
        <dbReference type="PROSITE" id="PS50043"/>
    </source>
</evidence>
<feature type="domain" description="HTH luxR-type" evidence="4">
    <location>
        <begin position="34"/>
        <end position="99"/>
    </location>
</feature>
<keyword evidence="3" id="KW-0804">Transcription</keyword>
<evidence type="ECO:0000313" key="6">
    <source>
        <dbReference type="Proteomes" id="UP000545037"/>
    </source>
</evidence>
<dbReference type="InterPro" id="IPR036388">
    <property type="entry name" value="WH-like_DNA-bd_sf"/>
</dbReference>
<dbReference type="EMBL" id="JACHOR010000003">
    <property type="protein sequence ID" value="MBB5746531.1"/>
    <property type="molecule type" value="Genomic_DNA"/>
</dbReference>
<gene>
    <name evidence="5" type="ORF">GGR13_002135</name>
</gene>
<dbReference type="SUPFAM" id="SSF46894">
    <property type="entry name" value="C-terminal effector domain of the bipartite response regulators"/>
    <property type="match status" value="1"/>
</dbReference>
<dbReference type="Pfam" id="PF00196">
    <property type="entry name" value="GerE"/>
    <property type="match status" value="1"/>
</dbReference>
<dbReference type="GO" id="GO:0003677">
    <property type="term" value="F:DNA binding"/>
    <property type="evidence" value="ECO:0007669"/>
    <property type="project" value="UniProtKB-KW"/>
</dbReference>
<keyword evidence="1" id="KW-0805">Transcription regulation</keyword>
<accession>A0A7W9FEJ8</accession>
<dbReference type="InterPro" id="IPR000792">
    <property type="entry name" value="Tscrpt_reg_LuxR_C"/>
</dbReference>
<dbReference type="AlphaFoldDB" id="A0A7W9FEJ8"/>
<name>A0A7W9FEJ8_9CAUL</name>
<dbReference type="RefSeq" id="WP_246347794.1">
    <property type="nucleotide sequence ID" value="NZ_JACHOR010000003.1"/>
</dbReference>
<evidence type="ECO:0000256" key="1">
    <source>
        <dbReference type="ARBA" id="ARBA00023015"/>
    </source>
</evidence>
<dbReference type="PANTHER" id="PTHR44688">
    <property type="entry name" value="DNA-BINDING TRANSCRIPTIONAL ACTIVATOR DEVR_DOSR"/>
    <property type="match status" value="1"/>
</dbReference>
<comment type="caution">
    <text evidence="5">The sequence shown here is derived from an EMBL/GenBank/DDBJ whole genome shotgun (WGS) entry which is preliminary data.</text>
</comment>
<dbReference type="GO" id="GO:0006355">
    <property type="term" value="P:regulation of DNA-templated transcription"/>
    <property type="evidence" value="ECO:0007669"/>
    <property type="project" value="InterPro"/>
</dbReference>
<dbReference type="PROSITE" id="PS50043">
    <property type="entry name" value="HTH_LUXR_2"/>
    <property type="match status" value="1"/>
</dbReference>
<evidence type="ECO:0000313" key="5">
    <source>
        <dbReference type="EMBL" id="MBB5746531.1"/>
    </source>
</evidence>
<dbReference type="CDD" id="cd06170">
    <property type="entry name" value="LuxR_C_like"/>
    <property type="match status" value="1"/>
</dbReference>
<reference evidence="5 6" key="1">
    <citation type="submission" date="2020-08" db="EMBL/GenBank/DDBJ databases">
        <title>Genomic Encyclopedia of Type Strains, Phase IV (KMG-IV): sequencing the most valuable type-strain genomes for metagenomic binning, comparative biology and taxonomic classification.</title>
        <authorList>
            <person name="Goeker M."/>
        </authorList>
    </citation>
    <scope>NUCLEOTIDE SEQUENCE [LARGE SCALE GENOMIC DNA]</scope>
    <source>
        <strain evidence="5 6">DSM 4737</strain>
    </source>
</reference>
<sequence length="104" mass="11347">MARKSLSLPVTPLRIMSGSVQLGVVMDARPQSESSPDLPSLSRRETECLEWVSRGKSSSDIGAILGLSPRTVDSYLEKVCAKLRVRTRIEAVAYAVRTGMIDPD</sequence>
<evidence type="ECO:0000256" key="3">
    <source>
        <dbReference type="ARBA" id="ARBA00023163"/>
    </source>
</evidence>
<dbReference type="Proteomes" id="UP000545037">
    <property type="component" value="Unassembled WGS sequence"/>
</dbReference>